<feature type="domain" description="Disintegrin" evidence="4">
    <location>
        <begin position="15"/>
        <end position="103"/>
    </location>
</feature>
<dbReference type="Pfam" id="PF08516">
    <property type="entry name" value="ADAM_CR"/>
    <property type="match status" value="1"/>
</dbReference>
<evidence type="ECO:0000256" key="2">
    <source>
        <dbReference type="ARBA" id="ARBA00023157"/>
    </source>
</evidence>
<dbReference type="SMART" id="SM00050">
    <property type="entry name" value="DISIN"/>
    <property type="match status" value="1"/>
</dbReference>
<comment type="caution">
    <text evidence="5">The sequence shown here is derived from an EMBL/GenBank/DDBJ whole genome shotgun (WGS) entry which is preliminary data.</text>
</comment>
<dbReference type="AlphaFoldDB" id="A0A8J5CZG2"/>
<dbReference type="InterPro" id="IPR006586">
    <property type="entry name" value="ADAM_Cys-rich"/>
</dbReference>
<dbReference type="GO" id="GO:0006509">
    <property type="term" value="P:membrane protein ectodomain proteolysis"/>
    <property type="evidence" value="ECO:0007669"/>
    <property type="project" value="TreeGrafter"/>
</dbReference>
<dbReference type="PROSITE" id="PS50214">
    <property type="entry name" value="DISINTEGRIN_2"/>
    <property type="match status" value="1"/>
</dbReference>
<dbReference type="Gene3D" id="4.10.70.10">
    <property type="entry name" value="Disintegrin domain"/>
    <property type="match status" value="1"/>
</dbReference>
<dbReference type="Pfam" id="PF00200">
    <property type="entry name" value="Disintegrin"/>
    <property type="match status" value="1"/>
</dbReference>
<dbReference type="InterPro" id="IPR001762">
    <property type="entry name" value="Disintegrin_dom"/>
</dbReference>
<keyword evidence="1" id="KW-0645">Protease</keyword>
<evidence type="ECO:0000313" key="6">
    <source>
        <dbReference type="Proteomes" id="UP000770661"/>
    </source>
</evidence>
<name>A0A8J5CZG2_CHIOP</name>
<dbReference type="GO" id="GO:0008237">
    <property type="term" value="F:metallopeptidase activity"/>
    <property type="evidence" value="ECO:0007669"/>
    <property type="project" value="UniProtKB-KW"/>
</dbReference>
<proteinExistence type="predicted"/>
<dbReference type="InterPro" id="IPR000742">
    <property type="entry name" value="EGF"/>
</dbReference>
<reference evidence="5" key="1">
    <citation type="submission" date="2020-07" db="EMBL/GenBank/DDBJ databases">
        <title>The High-quality genome of the commercially important snow crab, Chionoecetes opilio.</title>
        <authorList>
            <person name="Jeong J.-H."/>
            <person name="Ryu S."/>
        </authorList>
    </citation>
    <scope>NUCLEOTIDE SEQUENCE</scope>
    <source>
        <strain evidence="5">MADBK_172401_WGS</strain>
        <tissue evidence="5">Digestive gland</tissue>
    </source>
</reference>
<organism evidence="5 6">
    <name type="scientific">Chionoecetes opilio</name>
    <name type="common">Atlantic snow crab</name>
    <name type="synonym">Cancer opilio</name>
    <dbReference type="NCBI Taxonomy" id="41210"/>
    <lineage>
        <taxon>Eukaryota</taxon>
        <taxon>Metazoa</taxon>
        <taxon>Ecdysozoa</taxon>
        <taxon>Arthropoda</taxon>
        <taxon>Crustacea</taxon>
        <taxon>Multicrustacea</taxon>
        <taxon>Malacostraca</taxon>
        <taxon>Eumalacostraca</taxon>
        <taxon>Eucarida</taxon>
        <taxon>Decapoda</taxon>
        <taxon>Pleocyemata</taxon>
        <taxon>Brachyura</taxon>
        <taxon>Eubrachyura</taxon>
        <taxon>Majoidea</taxon>
        <taxon>Majidae</taxon>
        <taxon>Chionoecetes</taxon>
    </lineage>
</organism>
<keyword evidence="2 3" id="KW-1015">Disulfide bond</keyword>
<evidence type="ECO:0000256" key="3">
    <source>
        <dbReference type="PROSITE-ProRule" id="PRU00068"/>
    </source>
</evidence>
<accession>A0A8J5CZG2</accession>
<dbReference type="PROSITE" id="PS01186">
    <property type="entry name" value="EGF_2"/>
    <property type="match status" value="1"/>
</dbReference>
<evidence type="ECO:0000259" key="4">
    <source>
        <dbReference type="PROSITE" id="PS50214"/>
    </source>
</evidence>
<dbReference type="PANTHER" id="PTHR11905:SF159">
    <property type="entry name" value="ADAM METALLOPROTEASE"/>
    <property type="match status" value="1"/>
</dbReference>
<keyword evidence="6" id="KW-1185">Reference proteome</keyword>
<dbReference type="SUPFAM" id="SSF57552">
    <property type="entry name" value="Blood coagulation inhibitor (disintegrin)"/>
    <property type="match status" value="1"/>
</dbReference>
<gene>
    <name evidence="5" type="primary">Adam12</name>
    <name evidence="5" type="ORF">GWK47_043791</name>
</gene>
<evidence type="ECO:0000313" key="5">
    <source>
        <dbReference type="EMBL" id="KAG0722835.1"/>
    </source>
</evidence>
<dbReference type="PANTHER" id="PTHR11905">
    <property type="entry name" value="ADAM A DISINTEGRIN AND METALLOPROTEASE DOMAIN"/>
    <property type="match status" value="1"/>
</dbReference>
<keyword evidence="1" id="KW-0378">Hydrolase</keyword>
<dbReference type="SMART" id="SM00608">
    <property type="entry name" value="ACR"/>
    <property type="match status" value="1"/>
</dbReference>
<protein>
    <submittedName>
        <fullName evidence="5">Disintegrin and metalloproteinase domain-containing protein 12</fullName>
    </submittedName>
</protein>
<dbReference type="OrthoDB" id="5951731at2759"/>
<evidence type="ECO:0000256" key="1">
    <source>
        <dbReference type="ARBA" id="ARBA00023049"/>
    </source>
</evidence>
<feature type="disulfide bond" evidence="3">
    <location>
        <begin position="75"/>
        <end position="95"/>
    </location>
</feature>
<dbReference type="Proteomes" id="UP000770661">
    <property type="component" value="Unassembled WGS sequence"/>
</dbReference>
<dbReference type="FunFam" id="4.10.70.10:FF:000001">
    <property type="entry name" value="Disintegrin and metalloproteinase domain-containing protein 22"/>
    <property type="match status" value="1"/>
</dbReference>
<dbReference type="InterPro" id="IPR036436">
    <property type="entry name" value="Disintegrin_dom_sf"/>
</dbReference>
<dbReference type="EMBL" id="JACEEZ010009020">
    <property type="protein sequence ID" value="KAG0722835.1"/>
    <property type="molecule type" value="Genomic_DNA"/>
</dbReference>
<sequence length="343" mass="37806">MDYCLRNKPTSLFDSPVCGNGFVEPGEQCDCGLPDYCTNTCCNATTCMLYPNATCATGHCCDLQTCRPRMAGRECRASVHECDLPEFCTGDSEYCPSDVFKADGHQCQHGQAFCHGGMCRTHGEQCKLLWGPTGQSSDDQCYRMNTQGSHKGNCGYNWVNDTYYRCTSNNIKCGLLHCMHLNERLEFGMESVSKVSHSFLKGKEGVIPVGWPWWTWGWTWWTPAWPLMALSVGGARSVWAWRGQMCVNQRCMAVADLKVATCDCHGNGVCNNYGHCHCHIGWAPPECLYPGLGGSKDSGPASNPHGRPGLCYLSMYPSGSLCYLSMHPSGSLCYLSMHPSPSL</sequence>
<keyword evidence="1" id="KW-0482">Metalloprotease</keyword>